<dbReference type="InterPro" id="IPR002491">
    <property type="entry name" value="ABC_transptr_periplasmic_BD"/>
</dbReference>
<organism evidence="7 8">
    <name type="scientific">Actinacidiphila epipremni</name>
    <dbReference type="NCBI Taxonomy" id="2053013"/>
    <lineage>
        <taxon>Bacteria</taxon>
        <taxon>Bacillati</taxon>
        <taxon>Actinomycetota</taxon>
        <taxon>Actinomycetes</taxon>
        <taxon>Kitasatosporales</taxon>
        <taxon>Streptomycetaceae</taxon>
        <taxon>Actinacidiphila</taxon>
    </lineage>
</organism>
<keyword evidence="8" id="KW-1185">Reference proteome</keyword>
<keyword evidence="4" id="KW-0732">Signal</keyword>
<feature type="domain" description="Fe/B12 periplasmic-binding" evidence="6">
    <location>
        <begin position="83"/>
        <end position="346"/>
    </location>
</feature>
<protein>
    <submittedName>
        <fullName evidence="7">ABC transporter substrate-binding protein</fullName>
    </submittedName>
</protein>
<dbReference type="InterPro" id="IPR051313">
    <property type="entry name" value="Bact_iron-sidero_bind"/>
</dbReference>
<comment type="subcellular location">
    <subcellularLocation>
        <location evidence="1">Cell envelope</location>
    </subcellularLocation>
</comment>
<comment type="similarity">
    <text evidence="2">Belongs to the bacterial solute-binding protein 8 family.</text>
</comment>
<dbReference type="PROSITE" id="PS50983">
    <property type="entry name" value="FE_B12_PBP"/>
    <property type="match status" value="1"/>
</dbReference>
<dbReference type="PANTHER" id="PTHR30532">
    <property type="entry name" value="IRON III DICITRATE-BINDING PERIPLASMIC PROTEIN"/>
    <property type="match status" value="1"/>
</dbReference>
<dbReference type="InterPro" id="IPR006311">
    <property type="entry name" value="TAT_signal"/>
</dbReference>
<comment type="caution">
    <text evidence="7">The sequence shown here is derived from an EMBL/GenBank/DDBJ whole genome shotgun (WGS) entry which is preliminary data.</text>
</comment>
<dbReference type="EMBL" id="JAATEJ010000008">
    <property type="protein sequence ID" value="NJP44332.1"/>
    <property type="molecule type" value="Genomic_DNA"/>
</dbReference>
<evidence type="ECO:0000259" key="6">
    <source>
        <dbReference type="PROSITE" id="PS50983"/>
    </source>
</evidence>
<dbReference type="Proteomes" id="UP000734511">
    <property type="component" value="Unassembled WGS sequence"/>
</dbReference>
<accession>A0ABX0ZNF3</accession>
<evidence type="ECO:0000256" key="1">
    <source>
        <dbReference type="ARBA" id="ARBA00004196"/>
    </source>
</evidence>
<gene>
    <name evidence="7" type="ORF">HCN08_13115</name>
</gene>
<dbReference type="PROSITE" id="PS51318">
    <property type="entry name" value="TAT"/>
    <property type="match status" value="1"/>
</dbReference>
<evidence type="ECO:0000313" key="8">
    <source>
        <dbReference type="Proteomes" id="UP000734511"/>
    </source>
</evidence>
<feature type="region of interest" description="Disordered" evidence="5">
    <location>
        <begin position="41"/>
        <end position="74"/>
    </location>
</feature>
<evidence type="ECO:0000256" key="3">
    <source>
        <dbReference type="ARBA" id="ARBA00022448"/>
    </source>
</evidence>
<dbReference type="Gene3D" id="3.40.50.1980">
    <property type="entry name" value="Nitrogenase molybdenum iron protein domain"/>
    <property type="match status" value="2"/>
</dbReference>
<evidence type="ECO:0000256" key="2">
    <source>
        <dbReference type="ARBA" id="ARBA00008814"/>
    </source>
</evidence>
<reference evidence="7 8" key="1">
    <citation type="submission" date="2020-03" db="EMBL/GenBank/DDBJ databases">
        <title>WGS of actinomycetes isolated from Thailand.</title>
        <authorList>
            <person name="Thawai C."/>
        </authorList>
    </citation>
    <scope>NUCLEOTIDE SEQUENCE [LARGE SCALE GENOMIC DNA]</scope>
    <source>
        <strain evidence="7 8">PRB2-1</strain>
    </source>
</reference>
<proteinExistence type="inferred from homology"/>
<dbReference type="SUPFAM" id="SSF53807">
    <property type="entry name" value="Helical backbone' metal receptor"/>
    <property type="match status" value="1"/>
</dbReference>
<evidence type="ECO:0000313" key="7">
    <source>
        <dbReference type="EMBL" id="NJP44332.1"/>
    </source>
</evidence>
<evidence type="ECO:0000256" key="5">
    <source>
        <dbReference type="SAM" id="MobiDB-lite"/>
    </source>
</evidence>
<keyword evidence="3" id="KW-0813">Transport</keyword>
<sequence>MPLSPLPAPSRAAGPTRRGLLGAGAAGAALWGLAACGSSSGSDSAGGKDKGAGGKSTAKSAAQGTRTVDSAKGPITIPAAPKRVVAINDFPMAAMFDLGLTPAGVFDAGEEYVPQRDLAKWRAIPKVSDGVGGAIQVEKVATLRPDLIIGIDAQANLPYSQLSALAPTVLLPFTKSAAPWRDMADQTAAVLGVPAALDKLKQRYTERTAAIKQAHAAVLARTRWDLLQGGFDEGNWWLYGHGSPIGGILGDAGAVFATASQRLAVQQSVSYELITTKLADADAIFYYVTNDGKPANLGPKLFAQPSFQQLAAVKAKHTFGSIYFLPGGYEDALSVLDDFEKALTAL</sequence>
<evidence type="ECO:0000256" key="4">
    <source>
        <dbReference type="ARBA" id="ARBA00022729"/>
    </source>
</evidence>
<dbReference type="PANTHER" id="PTHR30532:SF1">
    <property type="entry name" value="IRON(3+)-HYDROXAMATE-BINDING PROTEIN FHUD"/>
    <property type="match status" value="1"/>
</dbReference>
<feature type="compositionally biased region" description="Low complexity" evidence="5">
    <location>
        <begin position="55"/>
        <end position="64"/>
    </location>
</feature>
<dbReference type="Pfam" id="PF01497">
    <property type="entry name" value="Peripla_BP_2"/>
    <property type="match status" value="1"/>
</dbReference>
<dbReference type="RefSeq" id="WP_167983197.1">
    <property type="nucleotide sequence ID" value="NZ_JAATEJ010000008.1"/>
</dbReference>
<name>A0ABX0ZNF3_9ACTN</name>